<keyword evidence="2" id="KW-1185">Reference proteome</keyword>
<accession>A0A914M0T3</accession>
<reference evidence="3" key="1">
    <citation type="submission" date="2022-11" db="UniProtKB">
        <authorList>
            <consortium name="WormBaseParasite"/>
        </authorList>
    </citation>
    <scope>IDENTIFICATION</scope>
</reference>
<organism evidence="2 3">
    <name type="scientific">Meloidogyne incognita</name>
    <name type="common">Southern root-knot nematode worm</name>
    <name type="synonym">Oxyuris incognita</name>
    <dbReference type="NCBI Taxonomy" id="6306"/>
    <lineage>
        <taxon>Eukaryota</taxon>
        <taxon>Metazoa</taxon>
        <taxon>Ecdysozoa</taxon>
        <taxon>Nematoda</taxon>
        <taxon>Chromadorea</taxon>
        <taxon>Rhabditida</taxon>
        <taxon>Tylenchina</taxon>
        <taxon>Tylenchomorpha</taxon>
        <taxon>Tylenchoidea</taxon>
        <taxon>Meloidogynidae</taxon>
        <taxon>Meloidogyninae</taxon>
        <taxon>Meloidogyne</taxon>
        <taxon>Meloidogyne incognita group</taxon>
    </lineage>
</organism>
<protein>
    <submittedName>
        <fullName evidence="3">Candidate secreted effector</fullName>
    </submittedName>
</protein>
<proteinExistence type="predicted"/>
<evidence type="ECO:0000313" key="2">
    <source>
        <dbReference type="Proteomes" id="UP000887563"/>
    </source>
</evidence>
<evidence type="ECO:0000313" key="3">
    <source>
        <dbReference type="WBParaSite" id="Minc3s01129g20997"/>
    </source>
</evidence>
<sequence length="73" mass="8516">MLSVALFMTLLLMLDAVLFRIQYSFGGIKYFDDFNKTLPFVQCKTGSYFFNFTIGFNSNISIFNNNYLWNKNG</sequence>
<feature type="chain" id="PRO_5037823991" evidence="1">
    <location>
        <begin position="17"/>
        <end position="73"/>
    </location>
</feature>
<dbReference type="AlphaFoldDB" id="A0A914M0T3"/>
<dbReference type="WBParaSite" id="Minc3s01129g20997">
    <property type="protein sequence ID" value="Minc3s01129g20997"/>
    <property type="gene ID" value="Minc3s01129g20997"/>
</dbReference>
<feature type="signal peptide" evidence="1">
    <location>
        <begin position="1"/>
        <end position="16"/>
    </location>
</feature>
<keyword evidence="1" id="KW-0732">Signal</keyword>
<dbReference type="Proteomes" id="UP000887563">
    <property type="component" value="Unplaced"/>
</dbReference>
<name>A0A914M0T3_MELIC</name>
<evidence type="ECO:0000256" key="1">
    <source>
        <dbReference type="SAM" id="SignalP"/>
    </source>
</evidence>